<keyword evidence="3" id="KW-1185">Reference proteome</keyword>
<proteinExistence type="predicted"/>
<evidence type="ECO:0000256" key="1">
    <source>
        <dbReference type="SAM" id="Phobius"/>
    </source>
</evidence>
<keyword evidence="1" id="KW-0472">Membrane</keyword>
<feature type="transmembrane region" description="Helical" evidence="1">
    <location>
        <begin position="12"/>
        <end position="35"/>
    </location>
</feature>
<evidence type="ECO:0000313" key="2">
    <source>
        <dbReference type="EMBL" id="UZP74985.1"/>
    </source>
</evidence>
<keyword evidence="1" id="KW-1133">Transmembrane helix</keyword>
<accession>A0ABY6Q7J3</accession>
<feature type="transmembrane region" description="Helical" evidence="1">
    <location>
        <begin position="41"/>
        <end position="63"/>
    </location>
</feature>
<organism evidence="2 3">
    <name type="scientific">Candidatus Paraluminiphilus aquimaris</name>
    <dbReference type="NCBI Taxonomy" id="2518994"/>
    <lineage>
        <taxon>Bacteria</taxon>
        <taxon>Pseudomonadati</taxon>
        <taxon>Pseudomonadota</taxon>
        <taxon>Gammaproteobacteria</taxon>
        <taxon>Cellvibrionales</taxon>
        <taxon>Halieaceae</taxon>
        <taxon>Candidatus Paraluminiphilus</taxon>
    </lineage>
</organism>
<protein>
    <recommendedName>
        <fullName evidence="4">DUF3955 domain-containing protein</fullName>
    </recommendedName>
</protein>
<dbReference type="EMBL" id="CP036501">
    <property type="protein sequence ID" value="UZP74985.1"/>
    <property type="molecule type" value="Genomic_DNA"/>
</dbReference>
<sequence>MLKRRYVKALRTATLGILATAALIWGAVDIVGVSGEALMGYLWISAQGVVLIVLGAIPFALLLRSLRGRK</sequence>
<dbReference type="Proteomes" id="UP001317963">
    <property type="component" value="Chromosome"/>
</dbReference>
<name>A0ABY6Q7J3_9GAMM</name>
<evidence type="ECO:0008006" key="4">
    <source>
        <dbReference type="Google" id="ProtNLM"/>
    </source>
</evidence>
<dbReference type="RefSeq" id="WP_279241453.1">
    <property type="nucleotide sequence ID" value="NZ_CP036501.1"/>
</dbReference>
<evidence type="ECO:0000313" key="3">
    <source>
        <dbReference type="Proteomes" id="UP001317963"/>
    </source>
</evidence>
<keyword evidence="1" id="KW-0812">Transmembrane</keyword>
<gene>
    <name evidence="2" type="ORF">E0F26_09670</name>
</gene>
<reference evidence="2 3" key="1">
    <citation type="submission" date="2019-02" db="EMBL/GenBank/DDBJ databases">
        <title>Halieaceae_genomes.</title>
        <authorList>
            <person name="Li S.-H."/>
        </authorList>
    </citation>
    <scope>NUCLEOTIDE SEQUENCE [LARGE SCALE GENOMIC DNA]</scope>
    <source>
        <strain evidence="2 3">JH123</strain>
    </source>
</reference>